<evidence type="ECO:0000313" key="4">
    <source>
        <dbReference type="EMBL" id="KAJ8950387.1"/>
    </source>
</evidence>
<dbReference type="Proteomes" id="UP001162156">
    <property type="component" value="Unassembled WGS sequence"/>
</dbReference>
<name>A0AAV8YG34_9CUCU</name>
<gene>
    <name evidence="4" type="ORF">NQ314_007926</name>
</gene>
<feature type="domain" description="Laminin N-terminal" evidence="3">
    <location>
        <begin position="1"/>
        <end position="102"/>
    </location>
</feature>
<dbReference type="GO" id="GO:0016477">
    <property type="term" value="P:cell migration"/>
    <property type="evidence" value="ECO:0007669"/>
    <property type="project" value="TreeGrafter"/>
</dbReference>
<organism evidence="4 5">
    <name type="scientific">Rhamnusium bicolor</name>
    <dbReference type="NCBI Taxonomy" id="1586634"/>
    <lineage>
        <taxon>Eukaryota</taxon>
        <taxon>Metazoa</taxon>
        <taxon>Ecdysozoa</taxon>
        <taxon>Arthropoda</taxon>
        <taxon>Hexapoda</taxon>
        <taxon>Insecta</taxon>
        <taxon>Pterygota</taxon>
        <taxon>Neoptera</taxon>
        <taxon>Endopterygota</taxon>
        <taxon>Coleoptera</taxon>
        <taxon>Polyphaga</taxon>
        <taxon>Cucujiformia</taxon>
        <taxon>Chrysomeloidea</taxon>
        <taxon>Cerambycidae</taxon>
        <taxon>Lepturinae</taxon>
        <taxon>Rhagiini</taxon>
        <taxon>Rhamnusium</taxon>
    </lineage>
</organism>
<evidence type="ECO:0000256" key="1">
    <source>
        <dbReference type="ARBA" id="ARBA00023157"/>
    </source>
</evidence>
<sequence length="102" mass="11635">MNIEYIMYFAHNCTESFPGVREGTARNLSDIVCESRYSGVAPSTDGEIIYRVLPPNVPIDNPYSEQVQGLLKITNLRINFTKLHTLGDDLLDRREEIQVSQF</sequence>
<evidence type="ECO:0000313" key="5">
    <source>
        <dbReference type="Proteomes" id="UP001162156"/>
    </source>
</evidence>
<evidence type="ECO:0000256" key="2">
    <source>
        <dbReference type="ARBA" id="ARBA00023292"/>
    </source>
</evidence>
<dbReference type="GO" id="GO:0034446">
    <property type="term" value="P:substrate adhesion-dependent cell spreading"/>
    <property type="evidence" value="ECO:0007669"/>
    <property type="project" value="TreeGrafter"/>
</dbReference>
<dbReference type="SMART" id="SM00136">
    <property type="entry name" value="LamNT"/>
    <property type="match status" value="1"/>
</dbReference>
<dbReference type="GO" id="GO:0043256">
    <property type="term" value="C:laminin complex"/>
    <property type="evidence" value="ECO:0007669"/>
    <property type="project" value="TreeGrafter"/>
</dbReference>
<accession>A0AAV8YG34</accession>
<evidence type="ECO:0000259" key="3">
    <source>
        <dbReference type="PROSITE" id="PS51117"/>
    </source>
</evidence>
<dbReference type="EMBL" id="JANEYF010002177">
    <property type="protein sequence ID" value="KAJ8950387.1"/>
    <property type="molecule type" value="Genomic_DNA"/>
</dbReference>
<dbReference type="PANTHER" id="PTHR10574:SF375">
    <property type="entry name" value="LAMININ SUBUNIT BETA-1"/>
    <property type="match status" value="1"/>
</dbReference>
<dbReference type="Pfam" id="PF00055">
    <property type="entry name" value="Laminin_N"/>
    <property type="match status" value="1"/>
</dbReference>
<dbReference type="InterPro" id="IPR008211">
    <property type="entry name" value="Laminin_N"/>
</dbReference>
<dbReference type="GO" id="GO:0009887">
    <property type="term" value="P:animal organ morphogenesis"/>
    <property type="evidence" value="ECO:0007669"/>
    <property type="project" value="TreeGrafter"/>
</dbReference>
<keyword evidence="2" id="KW-0424">Laminin EGF-like domain</keyword>
<dbReference type="InterPro" id="IPR050440">
    <property type="entry name" value="Laminin/Netrin_ECM"/>
</dbReference>
<dbReference type="AlphaFoldDB" id="A0AAV8YG34"/>
<dbReference type="Gene3D" id="2.60.120.260">
    <property type="entry name" value="Galactose-binding domain-like"/>
    <property type="match status" value="1"/>
</dbReference>
<dbReference type="GO" id="GO:0007411">
    <property type="term" value="P:axon guidance"/>
    <property type="evidence" value="ECO:0007669"/>
    <property type="project" value="TreeGrafter"/>
</dbReference>
<comment type="caution">
    <text evidence="4">The sequence shown here is derived from an EMBL/GenBank/DDBJ whole genome shotgun (WGS) entry which is preliminary data.</text>
</comment>
<dbReference type="GO" id="GO:0009888">
    <property type="term" value="P:tissue development"/>
    <property type="evidence" value="ECO:0007669"/>
    <property type="project" value="TreeGrafter"/>
</dbReference>
<dbReference type="PANTHER" id="PTHR10574">
    <property type="entry name" value="NETRIN/LAMININ-RELATED"/>
    <property type="match status" value="1"/>
</dbReference>
<keyword evidence="1" id="KW-1015">Disulfide bond</keyword>
<dbReference type="GO" id="GO:0070831">
    <property type="term" value="P:basement membrane assembly"/>
    <property type="evidence" value="ECO:0007669"/>
    <property type="project" value="TreeGrafter"/>
</dbReference>
<dbReference type="PROSITE" id="PS51117">
    <property type="entry name" value="LAMININ_NTER"/>
    <property type="match status" value="1"/>
</dbReference>
<protein>
    <recommendedName>
        <fullName evidence="3">Laminin N-terminal domain-containing protein</fullName>
    </recommendedName>
</protein>
<proteinExistence type="predicted"/>
<reference evidence="4" key="1">
    <citation type="journal article" date="2023" name="Insect Mol. Biol.">
        <title>Genome sequencing provides insights into the evolution of gene families encoding plant cell wall-degrading enzymes in longhorned beetles.</title>
        <authorList>
            <person name="Shin N.R."/>
            <person name="Okamura Y."/>
            <person name="Kirsch R."/>
            <person name="Pauchet Y."/>
        </authorList>
    </citation>
    <scope>NUCLEOTIDE SEQUENCE</scope>
    <source>
        <strain evidence="4">RBIC_L_NR</strain>
    </source>
</reference>
<keyword evidence="5" id="KW-1185">Reference proteome</keyword>